<dbReference type="RefSeq" id="WP_189378320.1">
    <property type="nucleotide sequence ID" value="NZ_BNAH01000008.1"/>
</dbReference>
<dbReference type="PANTHER" id="PTHR14289">
    <property type="entry name" value="F-BOX ONLY PROTEIN 3"/>
    <property type="match status" value="1"/>
</dbReference>
<protein>
    <submittedName>
        <fullName evidence="2">Protein ApaG</fullName>
    </submittedName>
</protein>
<dbReference type="SUPFAM" id="SSF110069">
    <property type="entry name" value="ApaG-like"/>
    <property type="match status" value="1"/>
</dbReference>
<dbReference type="Gene3D" id="2.60.40.1470">
    <property type="entry name" value="ApaG domain"/>
    <property type="match status" value="1"/>
</dbReference>
<dbReference type="Pfam" id="PF04379">
    <property type="entry name" value="DUF525"/>
    <property type="match status" value="1"/>
</dbReference>
<dbReference type="InterPro" id="IPR007474">
    <property type="entry name" value="ApaG_domain"/>
</dbReference>
<comment type="caution">
    <text evidence="2">The sequence shown here is derived from an EMBL/GenBank/DDBJ whole genome shotgun (WGS) entry which is preliminary data.</text>
</comment>
<dbReference type="PANTHER" id="PTHR14289:SF16">
    <property type="entry name" value="POLYMERASE DELTA-INTERACTING PROTEIN 2"/>
    <property type="match status" value="1"/>
</dbReference>
<evidence type="ECO:0000313" key="2">
    <source>
        <dbReference type="EMBL" id="GHE92065.1"/>
    </source>
</evidence>
<dbReference type="EMBL" id="BNAH01000008">
    <property type="protein sequence ID" value="GHE92065.1"/>
    <property type="molecule type" value="Genomic_DNA"/>
</dbReference>
<evidence type="ECO:0000259" key="1">
    <source>
        <dbReference type="PROSITE" id="PS51087"/>
    </source>
</evidence>
<accession>A0ABQ3IR71</accession>
<dbReference type="PROSITE" id="PS51087">
    <property type="entry name" value="APAG"/>
    <property type="match status" value="1"/>
</dbReference>
<organism evidence="2 3">
    <name type="scientific">Thalassotalea profundi</name>
    <dbReference type="NCBI Taxonomy" id="2036687"/>
    <lineage>
        <taxon>Bacteria</taxon>
        <taxon>Pseudomonadati</taxon>
        <taxon>Pseudomonadota</taxon>
        <taxon>Gammaproteobacteria</taxon>
        <taxon>Alteromonadales</taxon>
        <taxon>Colwelliaceae</taxon>
        <taxon>Thalassotalea</taxon>
    </lineage>
</organism>
<proteinExistence type="predicted"/>
<evidence type="ECO:0000313" key="3">
    <source>
        <dbReference type="Proteomes" id="UP000626370"/>
    </source>
</evidence>
<gene>
    <name evidence="2" type="primary">apaG</name>
    <name evidence="2" type="ORF">GCM10011501_21980</name>
</gene>
<sequence>MTAELESLTNKIQVSVNSEFVTKLTEQGTPLFVFSYTVNIENKSDQAVKLISRYWLITDGEGKEMEVAGDGVIGKQPVIPPKGHYQYSSGCHLNTPFGTMQGHYNMHTQKNDSFRVSIPIFQLAQPYCVN</sequence>
<feature type="domain" description="ApaG" evidence="1">
    <location>
        <begin position="6"/>
        <end position="130"/>
    </location>
</feature>
<dbReference type="InterPro" id="IPR036767">
    <property type="entry name" value="ApaG_sf"/>
</dbReference>
<reference evidence="3" key="1">
    <citation type="journal article" date="2019" name="Int. J. Syst. Evol. Microbiol.">
        <title>The Global Catalogue of Microorganisms (GCM) 10K type strain sequencing project: providing services to taxonomists for standard genome sequencing and annotation.</title>
        <authorList>
            <consortium name="The Broad Institute Genomics Platform"/>
            <consortium name="The Broad Institute Genome Sequencing Center for Infectious Disease"/>
            <person name="Wu L."/>
            <person name="Ma J."/>
        </authorList>
    </citation>
    <scope>NUCLEOTIDE SEQUENCE [LARGE SCALE GENOMIC DNA]</scope>
    <source>
        <strain evidence="3">CGMCC 1.15922</strain>
    </source>
</reference>
<name>A0ABQ3IR71_9GAMM</name>
<keyword evidence="3" id="KW-1185">Reference proteome</keyword>
<dbReference type="NCBIfam" id="NF003967">
    <property type="entry name" value="PRK05461.1"/>
    <property type="match status" value="1"/>
</dbReference>
<dbReference type="Proteomes" id="UP000626370">
    <property type="component" value="Unassembled WGS sequence"/>
</dbReference>